<gene>
    <name evidence="1" type="ORF">DPMN_138516</name>
</gene>
<evidence type="ECO:0000313" key="1">
    <source>
        <dbReference type="EMBL" id="KAH3810130.1"/>
    </source>
</evidence>
<reference evidence="1" key="2">
    <citation type="submission" date="2020-11" db="EMBL/GenBank/DDBJ databases">
        <authorList>
            <person name="McCartney M.A."/>
            <person name="Auch B."/>
            <person name="Kono T."/>
            <person name="Mallez S."/>
            <person name="Becker A."/>
            <person name="Gohl D.M."/>
            <person name="Silverstein K.A.T."/>
            <person name="Koren S."/>
            <person name="Bechman K.B."/>
            <person name="Herman A."/>
            <person name="Abrahante J.E."/>
            <person name="Garbe J."/>
        </authorList>
    </citation>
    <scope>NUCLEOTIDE SEQUENCE</scope>
    <source>
        <strain evidence="1">Duluth1</strain>
        <tissue evidence="1">Whole animal</tissue>
    </source>
</reference>
<dbReference type="AlphaFoldDB" id="A0A9D4G3Z8"/>
<dbReference type="EMBL" id="JAIWYP010000006">
    <property type="protein sequence ID" value="KAH3810130.1"/>
    <property type="molecule type" value="Genomic_DNA"/>
</dbReference>
<dbReference type="Proteomes" id="UP000828390">
    <property type="component" value="Unassembled WGS sequence"/>
</dbReference>
<accession>A0A9D4G3Z8</accession>
<evidence type="ECO:0000313" key="2">
    <source>
        <dbReference type="Proteomes" id="UP000828390"/>
    </source>
</evidence>
<protein>
    <submittedName>
        <fullName evidence="1">Uncharacterized protein</fullName>
    </submittedName>
</protein>
<proteinExistence type="predicted"/>
<comment type="caution">
    <text evidence="1">The sequence shown here is derived from an EMBL/GenBank/DDBJ whole genome shotgun (WGS) entry which is preliminary data.</text>
</comment>
<organism evidence="1 2">
    <name type="scientific">Dreissena polymorpha</name>
    <name type="common">Zebra mussel</name>
    <name type="synonym">Mytilus polymorpha</name>
    <dbReference type="NCBI Taxonomy" id="45954"/>
    <lineage>
        <taxon>Eukaryota</taxon>
        <taxon>Metazoa</taxon>
        <taxon>Spiralia</taxon>
        <taxon>Lophotrochozoa</taxon>
        <taxon>Mollusca</taxon>
        <taxon>Bivalvia</taxon>
        <taxon>Autobranchia</taxon>
        <taxon>Heteroconchia</taxon>
        <taxon>Euheterodonta</taxon>
        <taxon>Imparidentia</taxon>
        <taxon>Neoheterodontei</taxon>
        <taxon>Myida</taxon>
        <taxon>Dreissenoidea</taxon>
        <taxon>Dreissenidae</taxon>
        <taxon>Dreissena</taxon>
    </lineage>
</organism>
<sequence length="85" mass="9647">MVKEDTPRDTMTLPMIAACMLRVRSINEVKTRRTPGTCGVNRKQDIGATVYGIWISQRENTLTFLERLSFPTSFGRRKTQVLVTG</sequence>
<keyword evidence="2" id="KW-1185">Reference proteome</keyword>
<name>A0A9D4G3Z8_DREPO</name>
<reference evidence="1" key="1">
    <citation type="journal article" date="2019" name="bioRxiv">
        <title>The Genome of the Zebra Mussel, Dreissena polymorpha: A Resource for Invasive Species Research.</title>
        <authorList>
            <person name="McCartney M.A."/>
            <person name="Auch B."/>
            <person name="Kono T."/>
            <person name="Mallez S."/>
            <person name="Zhang Y."/>
            <person name="Obille A."/>
            <person name="Becker A."/>
            <person name="Abrahante J.E."/>
            <person name="Garbe J."/>
            <person name="Badalamenti J.P."/>
            <person name="Herman A."/>
            <person name="Mangelson H."/>
            <person name="Liachko I."/>
            <person name="Sullivan S."/>
            <person name="Sone E.D."/>
            <person name="Koren S."/>
            <person name="Silverstein K.A.T."/>
            <person name="Beckman K.B."/>
            <person name="Gohl D.M."/>
        </authorList>
    </citation>
    <scope>NUCLEOTIDE SEQUENCE</scope>
    <source>
        <strain evidence="1">Duluth1</strain>
        <tissue evidence="1">Whole animal</tissue>
    </source>
</reference>